<dbReference type="PANTHER" id="PTHR45947:SF3">
    <property type="entry name" value="SULFOQUINOVOSYL TRANSFERASE SQD2"/>
    <property type="match status" value="1"/>
</dbReference>
<proteinExistence type="predicted"/>
<reference evidence="4 5" key="1">
    <citation type="submission" date="2016-06" db="EMBL/GenBank/DDBJ databases">
        <authorList>
            <person name="Olsen C.W."/>
            <person name="Carey S."/>
            <person name="Hinshaw L."/>
            <person name="Karasin A.I."/>
        </authorList>
    </citation>
    <scope>NUCLEOTIDE SEQUENCE [LARGE SCALE GENOMIC DNA]</scope>
    <source>
        <strain evidence="4 5">LZ-22</strain>
    </source>
</reference>
<keyword evidence="1 4" id="KW-0328">Glycosyltransferase</keyword>
<dbReference type="SUPFAM" id="SSF53756">
    <property type="entry name" value="UDP-Glycosyltransferase/glycogen phosphorylase"/>
    <property type="match status" value="1"/>
</dbReference>
<dbReference type="PANTHER" id="PTHR45947">
    <property type="entry name" value="SULFOQUINOVOSYL TRANSFERASE SQD2"/>
    <property type="match status" value="1"/>
</dbReference>
<name>A0A1G6I0V2_9ACTN</name>
<dbReference type="EMBL" id="FMYF01000013">
    <property type="protein sequence ID" value="SDB99695.1"/>
    <property type="molecule type" value="Genomic_DNA"/>
</dbReference>
<dbReference type="GO" id="GO:1901137">
    <property type="term" value="P:carbohydrate derivative biosynthetic process"/>
    <property type="evidence" value="ECO:0007669"/>
    <property type="project" value="UniProtKB-ARBA"/>
</dbReference>
<dbReference type="RefSeq" id="WP_342689717.1">
    <property type="nucleotide sequence ID" value="NZ_FMYF01000013.1"/>
</dbReference>
<keyword evidence="2 4" id="KW-0808">Transferase</keyword>
<dbReference type="Gene3D" id="3.40.50.2000">
    <property type="entry name" value="Glycogen Phosphorylase B"/>
    <property type="match status" value="2"/>
</dbReference>
<evidence type="ECO:0000313" key="5">
    <source>
        <dbReference type="Proteomes" id="UP000199086"/>
    </source>
</evidence>
<dbReference type="Pfam" id="PF13692">
    <property type="entry name" value="Glyco_trans_1_4"/>
    <property type="match status" value="1"/>
</dbReference>
<feature type="domain" description="Glycosyltransferase subfamily 4-like N-terminal" evidence="3">
    <location>
        <begin position="22"/>
        <end position="180"/>
    </location>
</feature>
<evidence type="ECO:0000313" key="4">
    <source>
        <dbReference type="EMBL" id="SDB99695.1"/>
    </source>
</evidence>
<dbReference type="STRING" id="1577474.GA0111570_11381"/>
<accession>A0A1G6I0V2</accession>
<gene>
    <name evidence="4" type="ORF">GA0111570_11381</name>
</gene>
<keyword evidence="5" id="KW-1185">Reference proteome</keyword>
<dbReference type="Pfam" id="PF13579">
    <property type="entry name" value="Glyco_trans_4_4"/>
    <property type="match status" value="1"/>
</dbReference>
<dbReference type="AlphaFoldDB" id="A0A1G6I0V2"/>
<protein>
    <submittedName>
        <fullName evidence="4">Alpha-1,6-mannosyltransferase</fullName>
    </submittedName>
</protein>
<organism evidence="4 5">
    <name type="scientific">Raineyella antarctica</name>
    <dbReference type="NCBI Taxonomy" id="1577474"/>
    <lineage>
        <taxon>Bacteria</taxon>
        <taxon>Bacillati</taxon>
        <taxon>Actinomycetota</taxon>
        <taxon>Actinomycetes</taxon>
        <taxon>Propionibacteriales</taxon>
        <taxon>Propionibacteriaceae</taxon>
        <taxon>Raineyella</taxon>
    </lineage>
</organism>
<evidence type="ECO:0000256" key="2">
    <source>
        <dbReference type="ARBA" id="ARBA00022679"/>
    </source>
</evidence>
<sequence>MSESYKHLRIAQLANFVGPESGGMRTAINNIGEGYQAAGAERILVVPGRRDGFEETEHGMVVYVRAPRLPVKSNGYRMITAPSRALRVLDHFRPTSVEISDKWTLAPIASWASARGIGSMLFSHERLDTMASLWLRGSVNISAWVEHRNRTLGRRFDRVVVTSDFAAQEFAEDGVQVTKVPLGVDLELFHPSKGHPADDGLLKLVYVGRMSREKSPQLGVDVALELHRRGVPFRLDMYGSGPDLEELKEQAGDAPVVFHGYQKDRELIARRYAEADVSFSVCPVETFGLAALEALASGTPILTADTGGAHELVDETCGASARPEPVAMTDALLALVERPRDQVRAAARARAEAYPWSTTVSRMLALHEQLAHDAPYAAIRRGILRRRRPQEWMDAWQRDLE</sequence>
<evidence type="ECO:0000259" key="3">
    <source>
        <dbReference type="Pfam" id="PF13579"/>
    </source>
</evidence>
<dbReference type="InterPro" id="IPR028098">
    <property type="entry name" value="Glyco_trans_4-like_N"/>
</dbReference>
<dbReference type="Proteomes" id="UP000199086">
    <property type="component" value="Unassembled WGS sequence"/>
</dbReference>
<evidence type="ECO:0000256" key="1">
    <source>
        <dbReference type="ARBA" id="ARBA00022676"/>
    </source>
</evidence>
<dbReference type="InterPro" id="IPR050194">
    <property type="entry name" value="Glycosyltransferase_grp1"/>
</dbReference>
<dbReference type="GO" id="GO:0016757">
    <property type="term" value="F:glycosyltransferase activity"/>
    <property type="evidence" value="ECO:0007669"/>
    <property type="project" value="UniProtKB-KW"/>
</dbReference>